<dbReference type="InterPro" id="IPR029016">
    <property type="entry name" value="GAF-like_dom_sf"/>
</dbReference>
<evidence type="ECO:0000256" key="3">
    <source>
        <dbReference type="ARBA" id="ARBA00022553"/>
    </source>
</evidence>
<protein>
    <recommendedName>
        <fullName evidence="2">histidine kinase</fullName>
        <ecNumber evidence="2">2.7.13.3</ecNumber>
    </recommendedName>
</protein>
<name>A6FZ14_9BACT</name>
<dbReference type="Gene3D" id="3.30.450.20">
    <property type="entry name" value="PAS domain"/>
    <property type="match status" value="1"/>
</dbReference>
<comment type="catalytic activity">
    <reaction evidence="1">
        <text>ATP + protein L-histidine = ADP + protein N-phospho-L-histidine.</text>
        <dbReference type="EC" id="2.7.13.3"/>
    </reaction>
</comment>
<dbReference type="SMART" id="SM00387">
    <property type="entry name" value="HATPase_c"/>
    <property type="match status" value="1"/>
</dbReference>
<dbReference type="CDD" id="cd00082">
    <property type="entry name" value="HisKA"/>
    <property type="match status" value="1"/>
</dbReference>
<keyword evidence="8" id="KW-1185">Reference proteome</keyword>
<gene>
    <name evidence="7" type="ORF">PPSIR1_30175</name>
</gene>
<dbReference type="Pfam" id="PF13191">
    <property type="entry name" value="AAA_16"/>
    <property type="match status" value="1"/>
</dbReference>
<dbReference type="Pfam" id="PF08448">
    <property type="entry name" value="PAS_4"/>
    <property type="match status" value="1"/>
</dbReference>
<dbReference type="Pfam" id="PF00069">
    <property type="entry name" value="Pkinase"/>
    <property type="match status" value="1"/>
</dbReference>
<dbReference type="EMBL" id="ABCS01000005">
    <property type="protein sequence ID" value="EDM81169.1"/>
    <property type="molecule type" value="Genomic_DNA"/>
</dbReference>
<dbReference type="eggNOG" id="COG4191">
    <property type="taxonomic scope" value="Bacteria"/>
</dbReference>
<dbReference type="GO" id="GO:0005524">
    <property type="term" value="F:ATP binding"/>
    <property type="evidence" value="ECO:0007669"/>
    <property type="project" value="InterPro"/>
</dbReference>
<dbReference type="SUPFAM" id="SSF55781">
    <property type="entry name" value="GAF domain-like"/>
    <property type="match status" value="1"/>
</dbReference>
<dbReference type="EC" id="2.7.13.3" evidence="2"/>
<dbReference type="SUPFAM" id="SSF47384">
    <property type="entry name" value="Homodimeric domain of signal transducing histidine kinase"/>
    <property type="match status" value="1"/>
</dbReference>
<dbReference type="OrthoDB" id="9784397at2"/>
<dbReference type="InterPro" id="IPR027417">
    <property type="entry name" value="P-loop_NTPase"/>
</dbReference>
<dbReference type="InterPro" id="IPR000719">
    <property type="entry name" value="Prot_kinase_dom"/>
</dbReference>
<dbReference type="InterPro" id="IPR035965">
    <property type="entry name" value="PAS-like_dom_sf"/>
</dbReference>
<keyword evidence="7" id="KW-0418">Kinase</keyword>
<dbReference type="SUPFAM" id="SSF55785">
    <property type="entry name" value="PYP-like sensor domain (PAS domain)"/>
    <property type="match status" value="1"/>
</dbReference>
<evidence type="ECO:0000313" key="7">
    <source>
        <dbReference type="EMBL" id="EDM81169.1"/>
    </source>
</evidence>
<dbReference type="PROSITE" id="PS50011">
    <property type="entry name" value="PROTEIN_KINASE_DOM"/>
    <property type="match status" value="1"/>
</dbReference>
<dbReference type="GO" id="GO:0000155">
    <property type="term" value="F:phosphorelay sensor kinase activity"/>
    <property type="evidence" value="ECO:0007669"/>
    <property type="project" value="InterPro"/>
</dbReference>
<dbReference type="InterPro" id="IPR041664">
    <property type="entry name" value="AAA_16"/>
</dbReference>
<dbReference type="Pfam" id="PF02518">
    <property type="entry name" value="HATPase_c"/>
    <property type="match status" value="1"/>
</dbReference>
<dbReference type="InterPro" id="IPR008271">
    <property type="entry name" value="Ser/Thr_kinase_AS"/>
</dbReference>
<dbReference type="Gene3D" id="3.30.200.20">
    <property type="entry name" value="Phosphorylase Kinase, domain 1"/>
    <property type="match status" value="1"/>
</dbReference>
<evidence type="ECO:0000313" key="8">
    <source>
        <dbReference type="Proteomes" id="UP000005801"/>
    </source>
</evidence>
<dbReference type="eggNOG" id="COG3899">
    <property type="taxonomic scope" value="Bacteria"/>
</dbReference>
<dbReference type="PANTHER" id="PTHR43642">
    <property type="entry name" value="HYBRID SIGNAL TRANSDUCTION HISTIDINE KINASE G"/>
    <property type="match status" value="1"/>
</dbReference>
<dbReference type="SUPFAM" id="SSF55874">
    <property type="entry name" value="ATPase domain of HSP90 chaperone/DNA topoisomerase II/histidine kinase"/>
    <property type="match status" value="1"/>
</dbReference>
<evidence type="ECO:0000256" key="1">
    <source>
        <dbReference type="ARBA" id="ARBA00000085"/>
    </source>
</evidence>
<dbReference type="STRING" id="391625.PPSIR1_30175"/>
<dbReference type="SMART" id="SM00388">
    <property type="entry name" value="HisKA"/>
    <property type="match status" value="1"/>
</dbReference>
<reference evidence="7 8" key="1">
    <citation type="submission" date="2007-06" db="EMBL/GenBank/DDBJ databases">
        <authorList>
            <person name="Shimkets L."/>
            <person name="Ferriera S."/>
            <person name="Johnson J."/>
            <person name="Kravitz S."/>
            <person name="Beeson K."/>
            <person name="Sutton G."/>
            <person name="Rogers Y.-H."/>
            <person name="Friedman R."/>
            <person name="Frazier M."/>
            <person name="Venter J.C."/>
        </authorList>
    </citation>
    <scope>NUCLEOTIDE SEQUENCE [LARGE SCALE GENOMIC DNA]</scope>
    <source>
        <strain evidence="7 8">SIR-1</strain>
    </source>
</reference>
<keyword evidence="3" id="KW-0597">Phosphoprotein</keyword>
<dbReference type="InterPro" id="IPR013656">
    <property type="entry name" value="PAS_4"/>
</dbReference>
<dbReference type="InterPro" id="IPR036890">
    <property type="entry name" value="HATPase_C_sf"/>
</dbReference>
<accession>A6FZ14</accession>
<comment type="caution">
    <text evidence="7">The sequence shown here is derived from an EMBL/GenBank/DDBJ whole genome shotgun (WGS) entry which is preliminary data.</text>
</comment>
<feature type="domain" description="Histidine kinase" evidence="6">
    <location>
        <begin position="1667"/>
        <end position="1912"/>
    </location>
</feature>
<evidence type="ECO:0000259" key="5">
    <source>
        <dbReference type="PROSITE" id="PS50011"/>
    </source>
</evidence>
<dbReference type="InterPro" id="IPR003661">
    <property type="entry name" value="HisK_dim/P_dom"/>
</dbReference>
<feature type="region of interest" description="Disordered" evidence="4">
    <location>
        <begin position="1819"/>
        <end position="1839"/>
    </location>
</feature>
<dbReference type="Gene3D" id="3.30.450.40">
    <property type="match status" value="1"/>
</dbReference>
<dbReference type="InterPro" id="IPR036097">
    <property type="entry name" value="HisK_dim/P_sf"/>
</dbReference>
<feature type="domain" description="Protein kinase" evidence="5">
    <location>
        <begin position="13"/>
        <end position="273"/>
    </location>
</feature>
<dbReference type="SMART" id="SM00065">
    <property type="entry name" value="GAF"/>
    <property type="match status" value="1"/>
</dbReference>
<evidence type="ECO:0000256" key="4">
    <source>
        <dbReference type="SAM" id="MobiDB-lite"/>
    </source>
</evidence>
<dbReference type="InterPro" id="IPR005467">
    <property type="entry name" value="His_kinase_dom"/>
</dbReference>
<dbReference type="SMART" id="SM00220">
    <property type="entry name" value="S_TKc"/>
    <property type="match status" value="1"/>
</dbReference>
<dbReference type="PANTHER" id="PTHR43642:SF1">
    <property type="entry name" value="HYBRID SIGNAL TRANSDUCTION HISTIDINE KINASE G"/>
    <property type="match status" value="1"/>
</dbReference>
<organism evidence="7 8">
    <name type="scientific">Plesiocystis pacifica SIR-1</name>
    <dbReference type="NCBI Taxonomy" id="391625"/>
    <lineage>
        <taxon>Bacteria</taxon>
        <taxon>Pseudomonadati</taxon>
        <taxon>Myxococcota</taxon>
        <taxon>Polyangia</taxon>
        <taxon>Nannocystales</taxon>
        <taxon>Nannocystaceae</taxon>
        <taxon>Plesiocystis</taxon>
    </lineage>
</organism>
<proteinExistence type="predicted"/>
<dbReference type="Proteomes" id="UP000005801">
    <property type="component" value="Unassembled WGS sequence"/>
</dbReference>
<dbReference type="InterPro" id="IPR003594">
    <property type="entry name" value="HATPase_dom"/>
</dbReference>
<dbReference type="InterPro" id="IPR003018">
    <property type="entry name" value="GAF"/>
</dbReference>
<dbReference type="InterPro" id="IPR011009">
    <property type="entry name" value="Kinase-like_dom_sf"/>
</dbReference>
<sequence>MLAERVNLPLAGYTTRRLLRRSGSARVYEAQRERDGRRVLAKVFPVTSQGAAARVHHEVRLLQALDVDNVVRALTVERVGDHLVLLLDHVEGTALDRFGEGQPLDVEVFLGLAVGIVETLVEVHARGVVHRDIKPSNIVVEAATGRACLVDFGISVLLEDRRHRFHEREIFEGTLPYVSPEQTGRTGWEVDARSDLYSLGASFYELLGGRPPFEAQGALELVHAHIARRPRPLDAIRPGVPETLSAVIMRLLEKSPEDRYQTASGLLADLRRLAAGERNFRLGREDHTTQLRLPTRLYGRDFQLAALDAEISGVLLRWRGRKSDARLATGGRALVVLEGSSGSGKTALVERLDGMVASKGRRAATLRVAHGGYEGSGDTPYAGFVQALDGLLEQLLLQGEDELEDWRTRLREGLGSVAGVVCALLPRLSLILGETQTPAALPPGEARNRALLAFRRLIDVFAASHPMLLVLEDLQWARADSIELLTALVLDEGTPFTVIVTVGDDGQDTSPGASMVEQLWSSSDESGRAGVLAVFDSLNELGELPIRRLELEPLERGDLVEMLMDTLGRSKEAVAGRRAGRPGPGEAAVDNLADFVARKTGGNPQLVGQFLLHLASRGLLESRPDGWHWRLDALADAGVPDDLLSVVTDKLDALDESTQRVLGVAASIGHSFDLETLARACAEVFGIDDQGVSRALDGLEREGVIDLRGAQHRFVHGHIVELGSGMVSAKARAQVHALTGLLWLERHAGAQLEVHIYEIVDQLEAGRPASLEGLDQGAHSLAEYAALAGQRALDNGAWSTAQRYFTLACELLVEPLRAAAEGGRYDELVFTAAYGRAQALELTGARHEAEEAFGELQGWALNLAEFGDVVARRVRILLLNDRVEQAMSAGLAGLERCGFALSAKPGRGRVAFWVARGWRACVNRSAEGWAALPELDDTRMRAAVSISQALKNGALLFDLNLYGVLCGFEAWLTAKGVHPCAPQSLRDIAIAGGAAFAKPEQASRLADQAIVMCERPLMAAARARILPGIHNFVWPRSRAWVGASRALPRLIGELLELGEFETAGYSMALSSGQLLEIYGHLDELVTVVRGWATELERWGRPDMVLGVQASLRFAERLVHTGGPSTRPELVSAEATAAIGDTPILAIPAGLYRGLWAWLCGDWKAALQAIEPYLEVFEDQLFGSWHAPRFAMVAAVIEGEYIEHRRARDRGVLARMRRYERVTARWAKGCPENFGYMHELVLAERARARGKGERAMLHYERARAKAREAGARLGEGMACLRLASEAFRLRRQVAGEGAMAAAQRVFRQWGAVAVVERLAVLSDEELTTSIVGGSRAMTSSLGLASEHEEVASMDMQAVLSTVQLISEELDLEEVMGRVLTSALASAGAERGALLLEGEGGLGVVAEGDEEGVRVYGEGLSIDDEAVTRRLPLAAVHYVLRTGVPLVLDDASTDSRFAGDTFIAGEGVRSLLCMPIVKQSSRVGALLLENRLLAQVFTADRLEVLRALTAQAASALDNARLYDALQTSREQWRSLVSGVPDVITLLDDEGRLIFLNHLEPFGLSGQEERFVGQSMGALFDEDSREAWAAAVVEVAGGEREQAELEVHVRPREGLANHEAQRAMMVRVVAVGEQRDQLLAIATDISARKKLEATVRQQQRLESIGTLASGVAHEINNPVQGIMNYAELIISRHSRDELIDEFAGEIRLEADRVTGIVRNLLTFSRQEVDSRREIVDLREVIDATLSLARAVLRKETIHLEVEIEPGLPPVSCRPQQIRQIIMNLVTNARDAVNARYAGQRDVDPDCKRILLRARSFEGALDEGGAEGAAQTSGSGPGSGSGRWVRVSVEDCGTGIPDAIKAQIFDPFFTTKGRDQGTGLGLAVSHGIAVEHGGALSVDSELGVGTTFHLTLPAIDLDSEAHGD</sequence>
<dbReference type="InterPro" id="IPR004358">
    <property type="entry name" value="Sig_transdc_His_kin-like_C"/>
</dbReference>
<evidence type="ECO:0000259" key="6">
    <source>
        <dbReference type="PROSITE" id="PS50109"/>
    </source>
</evidence>
<dbReference type="Gene3D" id="1.10.287.130">
    <property type="match status" value="1"/>
</dbReference>
<dbReference type="NCBIfam" id="TIGR00229">
    <property type="entry name" value="sensory_box"/>
    <property type="match status" value="1"/>
</dbReference>
<evidence type="ECO:0000256" key="2">
    <source>
        <dbReference type="ARBA" id="ARBA00012438"/>
    </source>
</evidence>
<dbReference type="SUPFAM" id="SSF56112">
    <property type="entry name" value="Protein kinase-like (PK-like)"/>
    <property type="match status" value="1"/>
</dbReference>
<dbReference type="PROSITE" id="PS00108">
    <property type="entry name" value="PROTEIN_KINASE_ST"/>
    <property type="match status" value="1"/>
</dbReference>
<dbReference type="SUPFAM" id="SSF52540">
    <property type="entry name" value="P-loop containing nucleoside triphosphate hydrolases"/>
    <property type="match status" value="1"/>
</dbReference>
<dbReference type="PRINTS" id="PR00344">
    <property type="entry name" value="BCTRLSENSOR"/>
</dbReference>
<dbReference type="Gene3D" id="3.30.565.10">
    <property type="entry name" value="Histidine kinase-like ATPase, C-terminal domain"/>
    <property type="match status" value="1"/>
</dbReference>
<dbReference type="PROSITE" id="PS50109">
    <property type="entry name" value="HIS_KIN"/>
    <property type="match status" value="1"/>
</dbReference>
<keyword evidence="7" id="KW-0808">Transferase</keyword>
<dbReference type="InterPro" id="IPR000014">
    <property type="entry name" value="PAS"/>
</dbReference>
<dbReference type="InterPro" id="IPR053159">
    <property type="entry name" value="Hybrid_Histidine_Kinase"/>
</dbReference>
<dbReference type="Pfam" id="PF00512">
    <property type="entry name" value="HisKA"/>
    <property type="match status" value="1"/>
</dbReference>
<dbReference type="Gene3D" id="1.10.510.10">
    <property type="entry name" value="Transferase(Phosphotransferase) domain 1"/>
    <property type="match status" value="1"/>
</dbReference>
<dbReference type="Pfam" id="PF01590">
    <property type="entry name" value="GAF"/>
    <property type="match status" value="1"/>
</dbReference>
<dbReference type="CDD" id="cd14014">
    <property type="entry name" value="STKc_PknB_like"/>
    <property type="match status" value="1"/>
</dbReference>